<accession>A0A9R1U1L1</accession>
<dbReference type="GO" id="GO:0005856">
    <property type="term" value="C:cytoskeleton"/>
    <property type="evidence" value="ECO:0007669"/>
    <property type="project" value="UniProtKB-SubCell"/>
</dbReference>
<keyword evidence="5" id="KW-0206">Cytoskeleton</keyword>
<evidence type="ECO:0000256" key="5">
    <source>
        <dbReference type="ARBA" id="ARBA00023212"/>
    </source>
</evidence>
<dbReference type="KEGG" id="fas:105266976"/>
<protein>
    <recommendedName>
        <fullName evidence="3">KIF-binding protein</fullName>
    </recommendedName>
</protein>
<evidence type="ECO:0000256" key="2">
    <source>
        <dbReference type="ARBA" id="ARBA00010305"/>
    </source>
</evidence>
<reference evidence="7" key="1">
    <citation type="submission" date="2025-08" db="UniProtKB">
        <authorList>
            <consortium name="RefSeq"/>
        </authorList>
    </citation>
    <scope>IDENTIFICATION</scope>
    <source>
        <strain evidence="7">USDA-PBARC FA_bdor</strain>
        <tissue evidence="7">Whole organism</tissue>
    </source>
</reference>
<comment type="subcellular location">
    <subcellularLocation>
        <location evidence="1">Cytoplasm</location>
        <location evidence="1">Cytoskeleton</location>
    </subcellularLocation>
</comment>
<dbReference type="Proteomes" id="UP000694866">
    <property type="component" value="Unplaced"/>
</dbReference>
<dbReference type="GO" id="GO:0000226">
    <property type="term" value="P:microtubule cytoskeleton organization"/>
    <property type="evidence" value="ECO:0007669"/>
    <property type="project" value="TreeGrafter"/>
</dbReference>
<evidence type="ECO:0000256" key="4">
    <source>
        <dbReference type="ARBA" id="ARBA00022490"/>
    </source>
</evidence>
<dbReference type="GO" id="GO:0021952">
    <property type="term" value="P:central nervous system projection neuron axonogenesis"/>
    <property type="evidence" value="ECO:0007669"/>
    <property type="project" value="TreeGrafter"/>
</dbReference>
<name>A0A9R1U1L1_9HYME</name>
<dbReference type="Pfam" id="PF12309">
    <property type="entry name" value="KBP_C"/>
    <property type="match status" value="1"/>
</dbReference>
<dbReference type="InterPro" id="IPR022083">
    <property type="entry name" value="KBP"/>
</dbReference>
<gene>
    <name evidence="7" type="primary">LOC105266976</name>
</gene>
<dbReference type="OrthoDB" id="409897at2759"/>
<proteinExistence type="inferred from homology"/>
<dbReference type="GeneID" id="105266976"/>
<keyword evidence="6" id="KW-1185">Reference proteome</keyword>
<dbReference type="Gene3D" id="1.25.40.10">
    <property type="entry name" value="Tetratricopeptide repeat domain"/>
    <property type="match status" value="1"/>
</dbReference>
<dbReference type="GO" id="GO:1990535">
    <property type="term" value="P:neuron projection maintenance"/>
    <property type="evidence" value="ECO:0007669"/>
    <property type="project" value="TreeGrafter"/>
</dbReference>
<comment type="similarity">
    <text evidence="2">Belongs to the KIF-binding protein family.</text>
</comment>
<evidence type="ECO:0000313" key="6">
    <source>
        <dbReference type="Proteomes" id="UP000694866"/>
    </source>
</evidence>
<dbReference type="RefSeq" id="XP_011303822.1">
    <property type="nucleotide sequence ID" value="XM_011305520.1"/>
</dbReference>
<dbReference type="PANTHER" id="PTHR46321:SF1">
    <property type="entry name" value="KIF-BINDING PROTEIN"/>
    <property type="match status" value="1"/>
</dbReference>
<evidence type="ECO:0000256" key="3">
    <source>
        <dbReference type="ARBA" id="ARBA00016840"/>
    </source>
</evidence>
<dbReference type="AlphaFoldDB" id="A0A9R1U1L1"/>
<dbReference type="PANTHER" id="PTHR46321">
    <property type="entry name" value="KIF1-BINDING PROTEIN"/>
    <property type="match status" value="1"/>
</dbReference>
<evidence type="ECO:0000313" key="7">
    <source>
        <dbReference type="RefSeq" id="XP_011303822.1"/>
    </source>
</evidence>
<sequence>MEEISKEDLEELREKYLKVRKLLDEPQDESNPGEGPDTATKNKAVGILNEMKSKLENLLNNSSSPRKDIRSSLAVVYLNIGIINIDNEELTDAEEHLVRCTEVLKSLELAPEGILPFLSTMNQLTIVWFLRSEFEKAKTFAERAESLYKRYKALVPPETPVGMSEVFGIDNADEPAPSDVLEKLHTLTLYYLAQIHRFFKDHQQAALYCHMTLERQLVFTDLNYIDWALNAATLSQYFTEYKQFPQARHHLAAATHILGIYQENLREADEKASESEEIRAAKWEQFRHRSADVARCWAKYGILLMSMSRDRLIDLNDRDDDEKELEINLMKINDDLVQTMKFEKLEKEIEPIEEQITDKFLLDFNDARKVFLNVQKWLEDAKKYYALETHASDYVHIVQDVSQSYKYLSFFEEDDDRQAKMHKRRIDVLEEVIKELNPRYYQTECRQIWIELGETSSAILDIKLDKLKASDERPTPHALNKINHLAKSGINYYQKFLDSLKENETSPSVKEFPKELVKPALIAYFHIGTFYNKIVTPDKLVQLNNLKASVEAYKFLVEYCKRDEEAAQFMQAELNVCKDLVNLLPLKVDKLTQSLHAS</sequence>
<keyword evidence="4" id="KW-0963">Cytoplasm</keyword>
<dbReference type="InterPro" id="IPR011990">
    <property type="entry name" value="TPR-like_helical_dom_sf"/>
</dbReference>
<dbReference type="SUPFAM" id="SSF48452">
    <property type="entry name" value="TPR-like"/>
    <property type="match status" value="1"/>
</dbReference>
<evidence type="ECO:0000256" key="1">
    <source>
        <dbReference type="ARBA" id="ARBA00004245"/>
    </source>
</evidence>
<organism evidence="6 7">
    <name type="scientific">Fopius arisanus</name>
    <dbReference type="NCBI Taxonomy" id="64838"/>
    <lineage>
        <taxon>Eukaryota</taxon>
        <taxon>Metazoa</taxon>
        <taxon>Ecdysozoa</taxon>
        <taxon>Arthropoda</taxon>
        <taxon>Hexapoda</taxon>
        <taxon>Insecta</taxon>
        <taxon>Pterygota</taxon>
        <taxon>Neoptera</taxon>
        <taxon>Endopterygota</taxon>
        <taxon>Hymenoptera</taxon>
        <taxon>Apocrita</taxon>
        <taxon>Ichneumonoidea</taxon>
        <taxon>Braconidae</taxon>
        <taxon>Opiinae</taxon>
        <taxon>Fopius</taxon>
    </lineage>
</organism>